<proteinExistence type="inferred from homology"/>
<reference evidence="11" key="4">
    <citation type="submission" date="2025-09" db="UniProtKB">
        <authorList>
            <consortium name="Ensembl"/>
        </authorList>
    </citation>
    <scope>IDENTIFICATION</scope>
</reference>
<evidence type="ECO:0000313" key="12">
    <source>
        <dbReference type="Proteomes" id="UP000008144"/>
    </source>
</evidence>
<evidence type="ECO:0000256" key="2">
    <source>
        <dbReference type="ARBA" id="ARBA00006375"/>
    </source>
</evidence>
<dbReference type="PROSITE" id="PS50920">
    <property type="entry name" value="SOLCAR"/>
    <property type="match status" value="2"/>
</dbReference>
<dbReference type="EMBL" id="EAAA01001516">
    <property type="status" value="NOT_ANNOTATED_CDS"/>
    <property type="molecule type" value="Genomic_DNA"/>
</dbReference>
<evidence type="ECO:0000313" key="11">
    <source>
        <dbReference type="Ensembl" id="ENSCINP00000010656.3"/>
    </source>
</evidence>
<dbReference type="PANTHER" id="PTHR45624:SF12">
    <property type="entry name" value="MITOCHONDRIAL ORNITHINE TRANSPORTER 1"/>
    <property type="match status" value="1"/>
</dbReference>
<evidence type="ECO:0000256" key="3">
    <source>
        <dbReference type="ARBA" id="ARBA00022448"/>
    </source>
</evidence>
<comment type="subcellular location">
    <subcellularLocation>
        <location evidence="1">Mitochondrion membrane</location>
        <topology evidence="1">Multi-pass membrane protein</topology>
    </subcellularLocation>
</comment>
<protein>
    <submittedName>
        <fullName evidence="11">Mitochondrial ornithine transporter 1</fullName>
    </submittedName>
</protein>
<organism evidence="11 12">
    <name type="scientific">Ciona intestinalis</name>
    <name type="common">Transparent sea squirt</name>
    <name type="synonym">Ascidia intestinalis</name>
    <dbReference type="NCBI Taxonomy" id="7719"/>
    <lineage>
        <taxon>Eukaryota</taxon>
        <taxon>Metazoa</taxon>
        <taxon>Chordata</taxon>
        <taxon>Tunicata</taxon>
        <taxon>Ascidiacea</taxon>
        <taxon>Phlebobranchia</taxon>
        <taxon>Cionidae</taxon>
        <taxon>Ciona</taxon>
    </lineage>
</organism>
<dbReference type="GO" id="GO:0005739">
    <property type="term" value="C:mitochondrion"/>
    <property type="evidence" value="ECO:0000318"/>
    <property type="project" value="GO_Central"/>
</dbReference>
<dbReference type="InterPro" id="IPR023395">
    <property type="entry name" value="MCP_dom_sf"/>
</dbReference>
<dbReference type="FunCoup" id="F6RXD4">
    <property type="interactions" value="17"/>
</dbReference>
<evidence type="ECO:0000256" key="10">
    <source>
        <dbReference type="RuleBase" id="RU000488"/>
    </source>
</evidence>
<dbReference type="GeneTree" id="ENSGT00940000168956"/>
<dbReference type="OMA" id="YSRRMMM"/>
<keyword evidence="3 10" id="KW-0813">Transport</keyword>
<dbReference type="HOGENOM" id="CLU_015166_16_3_1"/>
<keyword evidence="12" id="KW-1185">Reference proteome</keyword>
<evidence type="ECO:0000256" key="6">
    <source>
        <dbReference type="ARBA" id="ARBA00022989"/>
    </source>
</evidence>
<keyword evidence="5" id="KW-0677">Repeat</keyword>
<feature type="repeat" description="Solcar" evidence="9">
    <location>
        <begin position="101"/>
        <end position="194"/>
    </location>
</feature>
<dbReference type="SUPFAM" id="SSF103506">
    <property type="entry name" value="Mitochondrial carrier"/>
    <property type="match status" value="1"/>
</dbReference>
<evidence type="ECO:0000256" key="1">
    <source>
        <dbReference type="ARBA" id="ARBA00004225"/>
    </source>
</evidence>
<evidence type="ECO:0000256" key="5">
    <source>
        <dbReference type="ARBA" id="ARBA00022737"/>
    </source>
</evidence>
<sequence length="265" mass="28741">MNAAKELITNFVAGCAGGTACVYCGQPLDTVKVKLQTFPSLYKSALDCFRSTLKNEGIQGLYKGSLPALLCNVSENAVLFVALGYMKSVIGAVVHKHPEQLSNLENASAGSLASIFSAMVVCPTELIKCRMQAMAELQATGKVEAQRIGPWGVLRSMIKTNGILSPFQGLTSTWLREMPGYFLFFYGYEFTRGVLASKGQSKDDLEAWKTVIAGGTAGLLLWTAIFPIDVVKSRIQVLSAGGTQYGFTRTLRIIVRTEVVCFQQL</sequence>
<dbReference type="GO" id="GO:1990575">
    <property type="term" value="P:mitochondrial L-ornithine transmembrane transport"/>
    <property type="evidence" value="ECO:0000318"/>
    <property type="project" value="GO_Central"/>
</dbReference>
<dbReference type="PROSITE" id="PS51257">
    <property type="entry name" value="PROKAR_LIPOPROTEIN"/>
    <property type="match status" value="1"/>
</dbReference>
<dbReference type="Ensembl" id="ENSCINT00000010656.3">
    <property type="protein sequence ID" value="ENSCINP00000010656.3"/>
    <property type="gene ID" value="ENSCING00000005184.3"/>
</dbReference>
<gene>
    <name evidence="11" type="primary">LOC100179112</name>
</gene>
<evidence type="ECO:0000256" key="4">
    <source>
        <dbReference type="ARBA" id="ARBA00022692"/>
    </source>
</evidence>
<reference evidence="11" key="3">
    <citation type="submission" date="2025-08" db="UniProtKB">
        <authorList>
            <consortium name="Ensembl"/>
        </authorList>
    </citation>
    <scope>IDENTIFICATION</scope>
</reference>
<evidence type="ECO:0000256" key="9">
    <source>
        <dbReference type="PROSITE-ProRule" id="PRU00282"/>
    </source>
</evidence>
<dbReference type="Pfam" id="PF00153">
    <property type="entry name" value="Mito_carr"/>
    <property type="match status" value="3"/>
</dbReference>
<keyword evidence="7" id="KW-0496">Mitochondrion</keyword>
<evidence type="ECO:0000256" key="8">
    <source>
        <dbReference type="ARBA" id="ARBA00023136"/>
    </source>
</evidence>
<keyword evidence="6" id="KW-1133">Transmembrane helix</keyword>
<reference evidence="12" key="1">
    <citation type="journal article" date="2002" name="Science">
        <title>The draft genome of Ciona intestinalis: insights into chordate and vertebrate origins.</title>
        <authorList>
            <person name="Dehal P."/>
            <person name="Satou Y."/>
            <person name="Campbell R.K."/>
            <person name="Chapman J."/>
            <person name="Degnan B."/>
            <person name="De Tomaso A."/>
            <person name="Davidson B."/>
            <person name="Di Gregorio A."/>
            <person name="Gelpke M."/>
            <person name="Goodstein D.M."/>
            <person name="Harafuji N."/>
            <person name="Hastings K.E."/>
            <person name="Ho I."/>
            <person name="Hotta K."/>
            <person name="Huang W."/>
            <person name="Kawashima T."/>
            <person name="Lemaire P."/>
            <person name="Martinez D."/>
            <person name="Meinertzhagen I.A."/>
            <person name="Necula S."/>
            <person name="Nonaka M."/>
            <person name="Putnam N."/>
            <person name="Rash S."/>
            <person name="Saiga H."/>
            <person name="Satake M."/>
            <person name="Terry A."/>
            <person name="Yamada L."/>
            <person name="Wang H.G."/>
            <person name="Awazu S."/>
            <person name="Azumi K."/>
            <person name="Boore J."/>
            <person name="Branno M."/>
            <person name="Chin-Bow S."/>
            <person name="DeSantis R."/>
            <person name="Doyle S."/>
            <person name="Francino P."/>
            <person name="Keys D.N."/>
            <person name="Haga S."/>
            <person name="Hayashi H."/>
            <person name="Hino K."/>
            <person name="Imai K.S."/>
            <person name="Inaba K."/>
            <person name="Kano S."/>
            <person name="Kobayashi K."/>
            <person name="Kobayashi M."/>
            <person name="Lee B.I."/>
            <person name="Makabe K.W."/>
            <person name="Manohar C."/>
            <person name="Matassi G."/>
            <person name="Medina M."/>
            <person name="Mochizuki Y."/>
            <person name="Mount S."/>
            <person name="Morishita T."/>
            <person name="Miura S."/>
            <person name="Nakayama A."/>
            <person name="Nishizaka S."/>
            <person name="Nomoto H."/>
            <person name="Ohta F."/>
            <person name="Oishi K."/>
            <person name="Rigoutsos I."/>
            <person name="Sano M."/>
            <person name="Sasaki A."/>
            <person name="Sasakura Y."/>
            <person name="Shoguchi E."/>
            <person name="Shin-i T."/>
            <person name="Spagnuolo A."/>
            <person name="Stainier D."/>
            <person name="Suzuki M.M."/>
            <person name="Tassy O."/>
            <person name="Takatori N."/>
            <person name="Tokuoka M."/>
            <person name="Yagi K."/>
            <person name="Yoshizaki F."/>
            <person name="Wada S."/>
            <person name="Zhang C."/>
            <person name="Hyatt P.D."/>
            <person name="Larimer F."/>
            <person name="Detter C."/>
            <person name="Doggett N."/>
            <person name="Glavina T."/>
            <person name="Hawkins T."/>
            <person name="Richardson P."/>
            <person name="Lucas S."/>
            <person name="Kohara Y."/>
            <person name="Levine M."/>
            <person name="Satoh N."/>
            <person name="Rokhsar D.S."/>
        </authorList>
    </citation>
    <scope>NUCLEOTIDE SEQUENCE [LARGE SCALE GENOMIC DNA]</scope>
</reference>
<dbReference type="Proteomes" id="UP000008144">
    <property type="component" value="Chromosome 2"/>
</dbReference>
<dbReference type="AlphaFoldDB" id="F6RXD4"/>
<evidence type="ECO:0000256" key="7">
    <source>
        <dbReference type="ARBA" id="ARBA00023128"/>
    </source>
</evidence>
<dbReference type="InterPro" id="IPR018108">
    <property type="entry name" value="MCP_transmembrane"/>
</dbReference>
<dbReference type="FunFam" id="1.50.40.10:FF:000146">
    <property type="entry name" value="Uncharacterized protein, isoform B"/>
    <property type="match status" value="1"/>
</dbReference>
<feature type="repeat" description="Solcar" evidence="9">
    <location>
        <begin position="5"/>
        <end position="89"/>
    </location>
</feature>
<dbReference type="PANTHER" id="PTHR45624">
    <property type="entry name" value="MITOCHONDRIAL BASIC AMINO ACIDS TRANSPORTER-RELATED"/>
    <property type="match status" value="1"/>
</dbReference>
<dbReference type="GO" id="GO:0031966">
    <property type="term" value="C:mitochondrial membrane"/>
    <property type="evidence" value="ECO:0007669"/>
    <property type="project" value="UniProtKB-SubCell"/>
</dbReference>
<name>F6RXD4_CIOIN</name>
<dbReference type="InterPro" id="IPR050567">
    <property type="entry name" value="Mitochondrial_Carrier"/>
</dbReference>
<dbReference type="Gene3D" id="1.50.40.10">
    <property type="entry name" value="Mitochondrial carrier domain"/>
    <property type="match status" value="1"/>
</dbReference>
<keyword evidence="8 9" id="KW-0472">Membrane</keyword>
<comment type="similarity">
    <text evidence="2 10">Belongs to the mitochondrial carrier (TC 2.A.29) family.</text>
</comment>
<dbReference type="GO" id="GO:0000064">
    <property type="term" value="F:L-ornithine transmembrane transporter activity"/>
    <property type="evidence" value="ECO:0000318"/>
    <property type="project" value="GO_Central"/>
</dbReference>
<accession>F6RXD4</accession>
<dbReference type="InParanoid" id="F6RXD4"/>
<reference evidence="11" key="2">
    <citation type="journal article" date="2008" name="Genome Biol.">
        <title>Improved genome assembly and evidence-based global gene model set for the chordate Ciona intestinalis: new insight into intron and operon populations.</title>
        <authorList>
            <person name="Satou Y."/>
            <person name="Mineta K."/>
            <person name="Ogasawara M."/>
            <person name="Sasakura Y."/>
            <person name="Shoguchi E."/>
            <person name="Ueno K."/>
            <person name="Yamada L."/>
            <person name="Matsumoto J."/>
            <person name="Wasserscheid J."/>
            <person name="Dewar K."/>
            <person name="Wiley G.B."/>
            <person name="Macmil S.L."/>
            <person name="Roe B.A."/>
            <person name="Zeller R.W."/>
            <person name="Hastings K.E."/>
            <person name="Lemaire P."/>
            <person name="Lindquist E."/>
            <person name="Endo T."/>
            <person name="Hotta K."/>
            <person name="Inaba K."/>
        </authorList>
    </citation>
    <scope>NUCLEOTIDE SEQUENCE [LARGE SCALE GENOMIC DNA]</scope>
    <source>
        <strain evidence="11">wild type</strain>
    </source>
</reference>
<dbReference type="STRING" id="7719.ENSCINP00000010656"/>
<keyword evidence="4 9" id="KW-0812">Transmembrane</keyword>